<feature type="compositionally biased region" description="Acidic residues" evidence="1">
    <location>
        <begin position="181"/>
        <end position="193"/>
    </location>
</feature>
<dbReference type="PANTHER" id="PTHR38797">
    <property type="entry name" value="NUCLEAR PORE COMPLEX PROTEIN NUP85-RELATED"/>
    <property type="match status" value="1"/>
</dbReference>
<dbReference type="PANTHER" id="PTHR38797:SF4">
    <property type="entry name" value="NUCLEAR PORE COMPLEX PROTEIN NUP85"/>
    <property type="match status" value="1"/>
</dbReference>
<accession>A0A9W8WMP2</accession>
<dbReference type="InterPro" id="IPR053204">
    <property type="entry name" value="Oxopyrrolidines_Biosynth-assoc"/>
</dbReference>
<dbReference type="InterPro" id="IPR022085">
    <property type="entry name" value="OpdG"/>
</dbReference>
<dbReference type="Pfam" id="PF12311">
    <property type="entry name" value="DUF3632"/>
    <property type="match status" value="1"/>
</dbReference>
<comment type="caution">
    <text evidence="2">The sequence shown here is derived from an EMBL/GenBank/DDBJ whole genome shotgun (WGS) entry which is preliminary data.</text>
</comment>
<evidence type="ECO:0000313" key="3">
    <source>
        <dbReference type="Proteomes" id="UP001140502"/>
    </source>
</evidence>
<feature type="region of interest" description="Disordered" evidence="1">
    <location>
        <begin position="181"/>
        <end position="200"/>
    </location>
</feature>
<protein>
    <submittedName>
        <fullName evidence="2">Uncharacterized protein</fullName>
    </submittedName>
</protein>
<evidence type="ECO:0000256" key="1">
    <source>
        <dbReference type="SAM" id="MobiDB-lite"/>
    </source>
</evidence>
<dbReference type="EMBL" id="JAPEUR010000005">
    <property type="protein sequence ID" value="KAJ4328962.1"/>
    <property type="molecule type" value="Genomic_DNA"/>
</dbReference>
<sequence length="315" mass="35478">MGFEIDLEPVSSQNKHDSQKRVFSIISTNLRKSGETSTKAPALADDIRKLCAAQKSESDISDFLDALWVNLLEIASCAPPDHPWQSTLVQAVQNLQKTGGPVGQGDKTEDLDWKDLPELDMHMRDRWFVVDPTDLDGWTLEEVTKWKNFNSFAARITTSSFAPSLTFPIWQLRSALEMGLEDDLSDDSDDTGEEQDKGPAIDSRLWNATEWVLFCGEIVFRDMSSKEELDEDLARAFMPGLLCFDINPRSVERVKFWRKRLLQISAQKDALGLSADLAERVSRAAERLTECLGDDPPPLDLSQSGTWWHWLGGTT</sequence>
<name>A0A9W8WMP2_9HYPO</name>
<proteinExistence type="predicted"/>
<gene>
    <name evidence="2" type="ORF">N0V84_000533</name>
</gene>
<dbReference type="Proteomes" id="UP001140502">
    <property type="component" value="Unassembled WGS sequence"/>
</dbReference>
<dbReference type="OrthoDB" id="3350591at2759"/>
<dbReference type="AlphaFoldDB" id="A0A9W8WMP2"/>
<reference evidence="2" key="1">
    <citation type="submission" date="2022-10" db="EMBL/GenBank/DDBJ databases">
        <title>Tapping the CABI collections for fungal endophytes: first genome assemblies for Collariella, Neodidymelliopsis, Ascochyta clinopodiicola, Didymella pomorum, Didymosphaeria variabile, Neocosmospora piperis and Neocucurbitaria cava.</title>
        <authorList>
            <person name="Hill R."/>
        </authorList>
    </citation>
    <scope>NUCLEOTIDE SEQUENCE</scope>
    <source>
        <strain evidence="2">IMI 366586</strain>
    </source>
</reference>
<organism evidence="2 3">
    <name type="scientific">Fusarium piperis</name>
    <dbReference type="NCBI Taxonomy" id="1435070"/>
    <lineage>
        <taxon>Eukaryota</taxon>
        <taxon>Fungi</taxon>
        <taxon>Dikarya</taxon>
        <taxon>Ascomycota</taxon>
        <taxon>Pezizomycotina</taxon>
        <taxon>Sordariomycetes</taxon>
        <taxon>Hypocreomycetidae</taxon>
        <taxon>Hypocreales</taxon>
        <taxon>Nectriaceae</taxon>
        <taxon>Fusarium</taxon>
        <taxon>Fusarium solani species complex</taxon>
    </lineage>
</organism>
<evidence type="ECO:0000313" key="2">
    <source>
        <dbReference type="EMBL" id="KAJ4328962.1"/>
    </source>
</evidence>
<keyword evidence="3" id="KW-1185">Reference proteome</keyword>